<protein>
    <submittedName>
        <fullName evidence="1">Uncharacterized protein</fullName>
    </submittedName>
</protein>
<dbReference type="AlphaFoldDB" id="A0A382VNF9"/>
<accession>A0A382VNF9</accession>
<reference evidence="1" key="1">
    <citation type="submission" date="2018-05" db="EMBL/GenBank/DDBJ databases">
        <authorList>
            <person name="Lanie J.A."/>
            <person name="Ng W.-L."/>
            <person name="Kazmierczak K.M."/>
            <person name="Andrzejewski T.M."/>
            <person name="Davidsen T.M."/>
            <person name="Wayne K.J."/>
            <person name="Tettelin H."/>
            <person name="Glass J.I."/>
            <person name="Rusch D."/>
            <person name="Podicherti R."/>
            <person name="Tsui H.-C.T."/>
            <person name="Winkler M.E."/>
        </authorList>
    </citation>
    <scope>NUCLEOTIDE SEQUENCE</scope>
</reference>
<organism evidence="1">
    <name type="scientific">marine metagenome</name>
    <dbReference type="NCBI Taxonomy" id="408172"/>
    <lineage>
        <taxon>unclassified sequences</taxon>
        <taxon>metagenomes</taxon>
        <taxon>ecological metagenomes</taxon>
    </lineage>
</organism>
<evidence type="ECO:0000313" key="1">
    <source>
        <dbReference type="EMBL" id="SVD48072.1"/>
    </source>
</evidence>
<gene>
    <name evidence="1" type="ORF">METZ01_LOCUS400926</name>
</gene>
<proteinExistence type="predicted"/>
<name>A0A382VNF9_9ZZZZ</name>
<dbReference type="EMBL" id="UINC01153379">
    <property type="protein sequence ID" value="SVD48072.1"/>
    <property type="molecule type" value="Genomic_DNA"/>
</dbReference>
<feature type="non-terminal residue" evidence="1">
    <location>
        <position position="1"/>
    </location>
</feature>
<sequence>YLATENNACSLDELKEIYLYSWAFLTLQSLGILEYVTTYFNKTHNLRFIEFYEKFLDYSRNTDSILMKELKKIIKFRDDGYSGKGWDHHDPDLGEIIWPIEEASWLRLTKDKEELQNVIFNLIVFVNERCGLNESEKLLRDLANFQVFILTTRDYKDEIKSNKFKFAWKDFFASKNSTLLEKDSVYSYRNPINENDPIKWGYKTIWYGRRSRDYKCHPENLKEDNSMIKVDLNKNDEKVFESTHSTMGI</sequence>